<dbReference type="PANTHER" id="PTHR23419:SF8">
    <property type="entry name" value="FI09726P"/>
    <property type="match status" value="1"/>
</dbReference>
<dbReference type="AlphaFoldDB" id="A0A937XK42"/>
<dbReference type="Pfam" id="PF03091">
    <property type="entry name" value="CutA1"/>
    <property type="match status" value="1"/>
</dbReference>
<dbReference type="GO" id="GO:0010038">
    <property type="term" value="P:response to metal ion"/>
    <property type="evidence" value="ECO:0007669"/>
    <property type="project" value="InterPro"/>
</dbReference>
<evidence type="ECO:0000256" key="1">
    <source>
        <dbReference type="ARBA" id="ARBA00010169"/>
    </source>
</evidence>
<evidence type="ECO:0000313" key="2">
    <source>
        <dbReference type="EMBL" id="MBM3332575.1"/>
    </source>
</evidence>
<dbReference type="PANTHER" id="PTHR23419">
    <property type="entry name" value="DIVALENT CATION TOLERANCE CUTA-RELATED"/>
    <property type="match status" value="1"/>
</dbReference>
<accession>A0A937XK42</accession>
<evidence type="ECO:0000313" key="3">
    <source>
        <dbReference type="Proteomes" id="UP000779900"/>
    </source>
</evidence>
<dbReference type="Proteomes" id="UP000779900">
    <property type="component" value="Unassembled WGS sequence"/>
</dbReference>
<sequence>MEKYLQLATTTPRRSVARRIARALVDSRLAACVQIVGPIESVYRWQGKIETASEWLCLIKTTRARLRAIAAMVQKHHPYDTPELVALPISAGSRRYLEWLAAAVRSPATQPTSARRSSCR</sequence>
<dbReference type="Gene3D" id="3.30.70.120">
    <property type="match status" value="1"/>
</dbReference>
<comment type="similarity">
    <text evidence="1">Belongs to the CutA family.</text>
</comment>
<gene>
    <name evidence="2" type="ORF">FJY68_12145</name>
</gene>
<protein>
    <submittedName>
        <fullName evidence="2">Divalent-cation tolerance protein CutA</fullName>
    </submittedName>
</protein>
<dbReference type="InterPro" id="IPR015867">
    <property type="entry name" value="N-reg_PII/ATP_PRibTrfase_C"/>
</dbReference>
<proteinExistence type="inferred from homology"/>
<dbReference type="SUPFAM" id="SSF54913">
    <property type="entry name" value="GlnB-like"/>
    <property type="match status" value="1"/>
</dbReference>
<dbReference type="EMBL" id="VGIR01000103">
    <property type="protein sequence ID" value="MBM3332575.1"/>
    <property type="molecule type" value="Genomic_DNA"/>
</dbReference>
<name>A0A937XK42_UNCW3</name>
<comment type="caution">
    <text evidence="2">The sequence shown here is derived from an EMBL/GenBank/DDBJ whole genome shotgun (WGS) entry which is preliminary data.</text>
</comment>
<organism evidence="2 3">
    <name type="scientific">candidate division WOR-3 bacterium</name>
    <dbReference type="NCBI Taxonomy" id="2052148"/>
    <lineage>
        <taxon>Bacteria</taxon>
        <taxon>Bacteria division WOR-3</taxon>
    </lineage>
</organism>
<dbReference type="GO" id="GO:0005507">
    <property type="term" value="F:copper ion binding"/>
    <property type="evidence" value="ECO:0007669"/>
    <property type="project" value="TreeGrafter"/>
</dbReference>
<dbReference type="InterPro" id="IPR011322">
    <property type="entry name" value="N-reg_PII-like_a/b"/>
</dbReference>
<reference evidence="2" key="1">
    <citation type="submission" date="2019-03" db="EMBL/GenBank/DDBJ databases">
        <title>Lake Tanganyika Metagenome-Assembled Genomes (MAGs).</title>
        <authorList>
            <person name="Tran P."/>
        </authorList>
    </citation>
    <scope>NUCLEOTIDE SEQUENCE</scope>
    <source>
        <strain evidence="2">K_DeepCast_150m_m2_040</strain>
    </source>
</reference>
<dbReference type="InterPro" id="IPR004323">
    <property type="entry name" value="Ion_tolerance_CutA"/>
</dbReference>